<dbReference type="Proteomes" id="UP001060085">
    <property type="component" value="Linkage Group LG07"/>
</dbReference>
<dbReference type="EMBL" id="CM044707">
    <property type="protein sequence ID" value="KAI5655877.1"/>
    <property type="molecule type" value="Genomic_DNA"/>
</dbReference>
<evidence type="ECO:0000313" key="1">
    <source>
        <dbReference type="EMBL" id="KAI5655877.1"/>
    </source>
</evidence>
<keyword evidence="2" id="KW-1185">Reference proteome</keyword>
<name>A0ACC0A7F2_CATRO</name>
<evidence type="ECO:0000313" key="2">
    <source>
        <dbReference type="Proteomes" id="UP001060085"/>
    </source>
</evidence>
<comment type="caution">
    <text evidence="1">The sequence shown here is derived from an EMBL/GenBank/DDBJ whole genome shotgun (WGS) entry which is preliminary data.</text>
</comment>
<sequence>MGIKKLCIISKSIIKPSSPTPNHLKIYNISLMDQIAPHFYIPIVIFYRKLSCFQNYWNSYGITSRLKKSLSNTLTQYYPFAGRFNGKDSIDCNDEGLEFSQARIDCEIDDVVKRPDPTTMDLFIPHGLAGPLFNQSLQSSPFNVQVTHFTCGGMAISGSVLHKIGDASTVFGFLNDWATVACGGKATPTFIPPLISPFLGQITFPQLQIDEENIVTRKRFTFDASKINELKAIAIASGIDNPSPAEVVSALIYRSLAKEKSGVSNSRPSVLIHTVNLRPWVVPPLEENSVGNFSWFFSIISKDESERKLGTIFGAMKKEKAEFIEKFGKGLTREECFLRLSQSIQAEMKKDLRRGIDIGIYKCSFLFRFPFGETDFGWGNPDFVSSSFCTPLKNTYHLQDSMESEGAIDAVVSLEEQDMNLFENDEELLKFAAKIPTH</sequence>
<reference evidence="2" key="1">
    <citation type="journal article" date="2023" name="Nat. Plants">
        <title>Single-cell RNA sequencing provides a high-resolution roadmap for understanding the multicellular compartmentation of specialized metabolism.</title>
        <authorList>
            <person name="Sun S."/>
            <person name="Shen X."/>
            <person name="Li Y."/>
            <person name="Li Y."/>
            <person name="Wang S."/>
            <person name="Li R."/>
            <person name="Zhang H."/>
            <person name="Shen G."/>
            <person name="Guo B."/>
            <person name="Wei J."/>
            <person name="Xu J."/>
            <person name="St-Pierre B."/>
            <person name="Chen S."/>
            <person name="Sun C."/>
        </authorList>
    </citation>
    <scope>NUCLEOTIDE SEQUENCE [LARGE SCALE GENOMIC DNA]</scope>
</reference>
<accession>A0ACC0A7F2</accession>
<gene>
    <name evidence="1" type="ORF">M9H77_33064</name>
</gene>
<proteinExistence type="predicted"/>
<protein>
    <submittedName>
        <fullName evidence="1">Uncharacterized protein</fullName>
    </submittedName>
</protein>
<organism evidence="1 2">
    <name type="scientific">Catharanthus roseus</name>
    <name type="common">Madagascar periwinkle</name>
    <name type="synonym">Vinca rosea</name>
    <dbReference type="NCBI Taxonomy" id="4058"/>
    <lineage>
        <taxon>Eukaryota</taxon>
        <taxon>Viridiplantae</taxon>
        <taxon>Streptophyta</taxon>
        <taxon>Embryophyta</taxon>
        <taxon>Tracheophyta</taxon>
        <taxon>Spermatophyta</taxon>
        <taxon>Magnoliopsida</taxon>
        <taxon>eudicotyledons</taxon>
        <taxon>Gunneridae</taxon>
        <taxon>Pentapetalae</taxon>
        <taxon>asterids</taxon>
        <taxon>lamiids</taxon>
        <taxon>Gentianales</taxon>
        <taxon>Apocynaceae</taxon>
        <taxon>Rauvolfioideae</taxon>
        <taxon>Vinceae</taxon>
        <taxon>Catharanthinae</taxon>
        <taxon>Catharanthus</taxon>
    </lineage>
</organism>